<dbReference type="PANTHER" id="PTHR35802">
    <property type="entry name" value="PROTEASE SYNTHASE AND SPORULATION PROTEIN PAI 2"/>
    <property type="match status" value="1"/>
</dbReference>
<reference evidence="1 2" key="1">
    <citation type="submission" date="2017-10" db="EMBL/GenBank/DDBJ databases">
        <title>Sedimentibacterium mangrovi gen. nov., sp. nov., a novel member of family Phyllobacteriacea isolated from mangrove sediment.</title>
        <authorList>
            <person name="Liao H."/>
            <person name="Tian Y."/>
        </authorList>
    </citation>
    <scope>NUCLEOTIDE SEQUENCE [LARGE SCALE GENOMIC DNA]</scope>
    <source>
        <strain evidence="1 2">X9-2-2</strain>
    </source>
</reference>
<dbReference type="OrthoDB" id="9794948at2"/>
<dbReference type="InterPro" id="IPR012349">
    <property type="entry name" value="Split_barrel_FMN-bd"/>
</dbReference>
<dbReference type="RefSeq" id="WP_099303420.1">
    <property type="nucleotide sequence ID" value="NZ_PDVP01000001.1"/>
</dbReference>
<dbReference type="EMBL" id="PDVP01000001">
    <property type="protein sequence ID" value="PHP68898.1"/>
    <property type="molecule type" value="Genomic_DNA"/>
</dbReference>
<proteinExistence type="predicted"/>
<dbReference type="Proteomes" id="UP000221168">
    <property type="component" value="Unassembled WGS sequence"/>
</dbReference>
<dbReference type="Pfam" id="PF04299">
    <property type="entry name" value="FMN_bind_2"/>
    <property type="match status" value="1"/>
</dbReference>
<evidence type="ECO:0000313" key="1">
    <source>
        <dbReference type="EMBL" id="PHP68898.1"/>
    </source>
</evidence>
<dbReference type="Gene3D" id="2.30.110.10">
    <property type="entry name" value="Electron Transport, Fmn-binding Protein, Chain A"/>
    <property type="match status" value="1"/>
</dbReference>
<organism evidence="1 2">
    <name type="scientific">Zhengella mangrovi</name>
    <dbReference type="NCBI Taxonomy" id="1982044"/>
    <lineage>
        <taxon>Bacteria</taxon>
        <taxon>Pseudomonadati</taxon>
        <taxon>Pseudomonadota</taxon>
        <taxon>Alphaproteobacteria</taxon>
        <taxon>Hyphomicrobiales</taxon>
        <taxon>Notoacmeibacteraceae</taxon>
        <taxon>Zhengella</taxon>
    </lineage>
</organism>
<dbReference type="AlphaFoldDB" id="A0A2G1QUM2"/>
<dbReference type="PANTHER" id="PTHR35802:SF1">
    <property type="entry name" value="PROTEASE SYNTHASE AND SPORULATION PROTEIN PAI 2"/>
    <property type="match status" value="1"/>
</dbReference>
<comment type="caution">
    <text evidence="1">The sequence shown here is derived from an EMBL/GenBank/DDBJ whole genome shotgun (WGS) entry which is preliminary data.</text>
</comment>
<dbReference type="InterPro" id="IPR007396">
    <property type="entry name" value="TR_PAI2-type"/>
</dbReference>
<keyword evidence="2" id="KW-1185">Reference proteome</keyword>
<evidence type="ECO:0000313" key="2">
    <source>
        <dbReference type="Proteomes" id="UP000221168"/>
    </source>
</evidence>
<name>A0A2G1QUM2_9HYPH</name>
<dbReference type="SUPFAM" id="SSF50475">
    <property type="entry name" value="FMN-binding split barrel"/>
    <property type="match status" value="1"/>
</dbReference>
<gene>
    <name evidence="1" type="ORF">CSC94_02600</name>
</gene>
<accession>A0A2G1QUM2</accession>
<protein>
    <submittedName>
        <fullName evidence="1">Transcriptional regulator</fullName>
    </submittedName>
</protein>
<sequence length="215" mass="23527">MYLPDHFAETDPDRLHGLIWANPLGLLISASGGEPVANPVPFLLDTEGARPRLLAHVARANPQWKSIRDGAHVLVVFQGVDSYISPSWYASKREHGKVVPTWNYAMVQVRGVATVHDDPAWLRRQVGQLTDLHETGRPDPWAVSDAPERFVDVQMRGIVGLDISITEMTGKWKASQNRSAEDRAGVVDGLTADGRHAMAGLVSASGANKTEENHD</sequence>
<dbReference type="PIRSF" id="PIRSF010372">
    <property type="entry name" value="PaiB"/>
    <property type="match status" value="1"/>
</dbReference>